<keyword evidence="11 17" id="KW-0408">Iron</keyword>
<evidence type="ECO:0000256" key="6">
    <source>
        <dbReference type="ARBA" id="ARBA00022485"/>
    </source>
</evidence>
<keyword evidence="14 17" id="KW-0676">Redox-active center</keyword>
<dbReference type="EC" id="1.17.99.6" evidence="4 17"/>
<keyword evidence="7 17" id="KW-0819">tRNA processing</keyword>
<evidence type="ECO:0000313" key="18">
    <source>
        <dbReference type="EMBL" id="AFM21066.1"/>
    </source>
</evidence>
<dbReference type="PANTHER" id="PTHR36701">
    <property type="entry name" value="EPOXYQUEUOSINE REDUCTASE QUEH"/>
    <property type="match status" value="1"/>
</dbReference>
<evidence type="ECO:0000256" key="10">
    <source>
        <dbReference type="ARBA" id="ARBA00023002"/>
    </source>
</evidence>
<dbReference type="PANTHER" id="PTHR36701:SF1">
    <property type="entry name" value="EPOXYQUEUOSINE REDUCTASE QUEH"/>
    <property type="match status" value="1"/>
</dbReference>
<evidence type="ECO:0000256" key="12">
    <source>
        <dbReference type="ARBA" id="ARBA00023014"/>
    </source>
</evidence>
<evidence type="ECO:0000256" key="9">
    <source>
        <dbReference type="ARBA" id="ARBA00022785"/>
    </source>
</evidence>
<evidence type="ECO:0000256" key="7">
    <source>
        <dbReference type="ARBA" id="ARBA00022694"/>
    </source>
</evidence>
<feature type="binding site" evidence="17">
    <location>
        <position position="90"/>
    </location>
    <ligand>
        <name>[4Fe-4S] cluster</name>
        <dbReference type="ChEBI" id="CHEBI:49883"/>
    </ligand>
</feature>
<dbReference type="HOGENOM" id="CLU_088177_1_1_0"/>
<dbReference type="KEGG" id="amo:Anamo_0410"/>
<evidence type="ECO:0000256" key="15">
    <source>
        <dbReference type="ARBA" id="ARBA00031446"/>
    </source>
</evidence>
<feature type="disulfide bond" description="Redox-active" evidence="17">
    <location>
        <begin position="169"/>
        <end position="171"/>
    </location>
</feature>
<dbReference type="InterPro" id="IPR003828">
    <property type="entry name" value="QueH"/>
</dbReference>
<dbReference type="GO" id="GO:0008616">
    <property type="term" value="P:tRNA queuosine(34) biosynthetic process"/>
    <property type="evidence" value="ECO:0007669"/>
    <property type="project" value="UniProtKB-UniRule"/>
</dbReference>
<keyword evidence="10 17" id="KW-0560">Oxidoreductase</keyword>
<organism evidence="18 19">
    <name type="scientific">Acetomicrobium mobile (strain ATCC BAA-54 / DSM 13181 / JCM 12221 / NGA)</name>
    <name type="common">Anaerobaculum mobile</name>
    <dbReference type="NCBI Taxonomy" id="891968"/>
    <lineage>
        <taxon>Bacteria</taxon>
        <taxon>Thermotogati</taxon>
        <taxon>Synergistota</taxon>
        <taxon>Synergistia</taxon>
        <taxon>Synergistales</taxon>
        <taxon>Acetomicrobiaceae</taxon>
        <taxon>Acetomicrobium</taxon>
    </lineage>
</organism>
<dbReference type="GO" id="GO:0046872">
    <property type="term" value="F:metal ion binding"/>
    <property type="evidence" value="ECO:0007669"/>
    <property type="project" value="UniProtKB-KW"/>
</dbReference>
<protein>
    <recommendedName>
        <fullName evidence="5 17">Epoxyqueuosine reductase QueH</fullName>
        <ecNumber evidence="4 17">1.17.99.6</ecNumber>
    </recommendedName>
    <alternativeName>
        <fullName evidence="15 17">Queuosine biosynthesis protein QueH</fullName>
    </alternativeName>
</protein>
<comment type="pathway">
    <text evidence="2 17">tRNA modification; tRNA-queuosine biosynthesis.</text>
</comment>
<evidence type="ECO:0000256" key="17">
    <source>
        <dbReference type="HAMAP-Rule" id="MF_02089"/>
    </source>
</evidence>
<dbReference type="UniPathway" id="UPA00392"/>
<dbReference type="AlphaFoldDB" id="I4BUV9"/>
<dbReference type="eggNOG" id="COG1636">
    <property type="taxonomic scope" value="Bacteria"/>
</dbReference>
<evidence type="ECO:0000256" key="2">
    <source>
        <dbReference type="ARBA" id="ARBA00004691"/>
    </source>
</evidence>
<evidence type="ECO:0000256" key="11">
    <source>
        <dbReference type="ARBA" id="ARBA00023004"/>
    </source>
</evidence>
<accession>I4BUV9</accession>
<proteinExistence type="inferred from homology"/>
<keyword evidence="13 17" id="KW-1015">Disulfide bond</keyword>
<feature type="binding site" evidence="17">
    <location>
        <position position="87"/>
    </location>
    <ligand>
        <name>[4Fe-4S] cluster</name>
        <dbReference type="ChEBI" id="CHEBI:49883"/>
    </ligand>
</feature>
<evidence type="ECO:0000256" key="14">
    <source>
        <dbReference type="ARBA" id="ARBA00023284"/>
    </source>
</evidence>
<reference evidence="19" key="1">
    <citation type="journal article" date="2013" name="Stand. Genomic Sci.">
        <title>Complete genome sequence of the moderate thermophile Anaerobaculum mobile type strain (NGA(T)).</title>
        <authorList>
            <person name="Mavromatis K."/>
            <person name="Stackebrandt E."/>
            <person name="Held B."/>
            <person name="Lapidus A."/>
            <person name="Nolan M."/>
            <person name="Lucas S."/>
            <person name="Hammon N."/>
            <person name="Deshpande S."/>
            <person name="Cheng J.F."/>
            <person name="Tapia R."/>
            <person name="Goodwin L.A."/>
            <person name="Pitluck S."/>
            <person name="Liolios K."/>
            <person name="Pagani I."/>
            <person name="Ivanova N."/>
            <person name="Mikhailova N."/>
            <person name="Huntemann M."/>
            <person name="Pati A."/>
            <person name="Chen A."/>
            <person name="Palaniappan K."/>
            <person name="Land M."/>
            <person name="Rohde M."/>
            <person name="Spring S."/>
            <person name="Goker M."/>
            <person name="Woyke T."/>
            <person name="Detter J.C."/>
            <person name="Bristow J."/>
            <person name="Eisen J.A."/>
            <person name="Markowitz V."/>
            <person name="Hugenholtz P."/>
            <person name="Klenk H.P."/>
            <person name="Kyrpides N.C."/>
        </authorList>
    </citation>
    <scope>NUCLEOTIDE SEQUENCE</scope>
    <source>
        <strain evidence="19">ATCC BAA-54 / DSM 13181 / NGA</strain>
    </source>
</reference>
<dbReference type="HAMAP" id="MF_02089">
    <property type="entry name" value="QueH"/>
    <property type="match status" value="1"/>
</dbReference>
<evidence type="ECO:0000256" key="1">
    <source>
        <dbReference type="ARBA" id="ARBA00002268"/>
    </source>
</evidence>
<keyword evidence="19" id="KW-1185">Reference proteome</keyword>
<keyword evidence="9 17" id="KW-0671">Queuosine biosynthesis</keyword>
<sequence length="177" mass="19586">MRVLLHICCAPDGTVPLESLKLEGNVLTCFFYGINIHPKEEYDKRLEAAKKLAANFGVSLLTLPYGPGQWLNATKSLADEPEGGSRCLLCYRLQMEAAVRYAVALNYDACATSLTISPHKDPDLINAIGLDLANRACLAWIGRVWRKGGGFARSVAKSKELGLYRQRYCGCVYSIRR</sequence>
<dbReference type="EMBL" id="CP003198">
    <property type="protein sequence ID" value="AFM21066.1"/>
    <property type="molecule type" value="Genomic_DNA"/>
</dbReference>
<evidence type="ECO:0000256" key="4">
    <source>
        <dbReference type="ARBA" id="ARBA00012622"/>
    </source>
</evidence>
<dbReference type="Pfam" id="PF02677">
    <property type="entry name" value="QueH"/>
    <property type="match status" value="1"/>
</dbReference>
<gene>
    <name evidence="17" type="primary">queH</name>
    <name evidence="18" type="ordered locus">Anamo_0410</name>
</gene>
<comment type="catalytic activity">
    <reaction evidence="16 17">
        <text>epoxyqueuosine(34) in tRNA + AH2 = queuosine(34) in tRNA + A + H2O</text>
        <dbReference type="Rhea" id="RHEA:32159"/>
        <dbReference type="Rhea" id="RHEA-COMP:18571"/>
        <dbReference type="Rhea" id="RHEA-COMP:18582"/>
        <dbReference type="ChEBI" id="CHEBI:13193"/>
        <dbReference type="ChEBI" id="CHEBI:15377"/>
        <dbReference type="ChEBI" id="CHEBI:17499"/>
        <dbReference type="ChEBI" id="CHEBI:194431"/>
        <dbReference type="ChEBI" id="CHEBI:194443"/>
        <dbReference type="EC" id="1.17.99.6"/>
    </reaction>
</comment>
<comment type="similarity">
    <text evidence="3 17">Belongs to the QueH family.</text>
</comment>
<evidence type="ECO:0000256" key="5">
    <source>
        <dbReference type="ARBA" id="ARBA00016895"/>
    </source>
</evidence>
<evidence type="ECO:0000313" key="19">
    <source>
        <dbReference type="Proteomes" id="UP000006061"/>
    </source>
</evidence>
<dbReference type="SUPFAM" id="SSF52402">
    <property type="entry name" value="Adenine nucleotide alpha hydrolases-like"/>
    <property type="match status" value="1"/>
</dbReference>
<comment type="function">
    <text evidence="1 17">Catalyzes the conversion of epoxyqueuosine (oQ) to queuosine (Q), which is a hypermodified base found in the wobble positions of tRNA(Asp), tRNA(Asn), tRNA(His) and tRNA(Tyr).</text>
</comment>
<evidence type="ECO:0000256" key="13">
    <source>
        <dbReference type="ARBA" id="ARBA00023157"/>
    </source>
</evidence>
<evidence type="ECO:0000256" key="8">
    <source>
        <dbReference type="ARBA" id="ARBA00022723"/>
    </source>
</evidence>
<dbReference type="STRING" id="891968.Anamo_0410"/>
<dbReference type="Proteomes" id="UP000006061">
    <property type="component" value="Chromosome"/>
</dbReference>
<dbReference type="GO" id="GO:0052693">
    <property type="term" value="F:epoxyqueuosine reductase activity"/>
    <property type="evidence" value="ECO:0007669"/>
    <property type="project" value="UniProtKB-UniRule"/>
</dbReference>
<evidence type="ECO:0000256" key="16">
    <source>
        <dbReference type="ARBA" id="ARBA00047415"/>
    </source>
</evidence>
<keyword evidence="6 17" id="KW-0004">4Fe-4S</keyword>
<keyword evidence="8 17" id="KW-0479">Metal-binding</keyword>
<dbReference type="GO" id="GO:0051539">
    <property type="term" value="F:4 iron, 4 sulfur cluster binding"/>
    <property type="evidence" value="ECO:0007669"/>
    <property type="project" value="UniProtKB-UniRule"/>
</dbReference>
<feature type="binding site" evidence="17">
    <location>
        <position position="9"/>
    </location>
    <ligand>
        <name>[4Fe-4S] cluster</name>
        <dbReference type="ChEBI" id="CHEBI:49883"/>
    </ligand>
</feature>
<evidence type="ECO:0000256" key="3">
    <source>
        <dbReference type="ARBA" id="ARBA00008207"/>
    </source>
</evidence>
<feature type="binding site" evidence="17">
    <location>
        <position position="8"/>
    </location>
    <ligand>
        <name>[4Fe-4S] cluster</name>
        <dbReference type="ChEBI" id="CHEBI:49883"/>
    </ligand>
</feature>
<name>I4BUV9_ACEMN</name>
<keyword evidence="12 17" id="KW-0411">Iron-sulfur</keyword>